<comment type="caution">
    <text evidence="1">The sequence shown here is derived from an EMBL/GenBank/DDBJ whole genome shotgun (WGS) entry which is preliminary data.</text>
</comment>
<evidence type="ECO:0000313" key="1">
    <source>
        <dbReference type="EMBL" id="KRK63850.1"/>
    </source>
</evidence>
<organism evidence="1 2">
    <name type="scientific">Companilactobacillus tucceti DSM 20183</name>
    <dbReference type="NCBI Taxonomy" id="1423811"/>
    <lineage>
        <taxon>Bacteria</taxon>
        <taxon>Bacillati</taxon>
        <taxon>Bacillota</taxon>
        <taxon>Bacilli</taxon>
        <taxon>Lactobacillales</taxon>
        <taxon>Lactobacillaceae</taxon>
        <taxon>Companilactobacillus</taxon>
    </lineage>
</organism>
<dbReference type="STRING" id="1423811.FC72_GL001089"/>
<proteinExistence type="predicted"/>
<dbReference type="PATRIC" id="fig|1423811.3.peg.1103"/>
<dbReference type="EMBL" id="AZDG01000021">
    <property type="protein sequence ID" value="KRK63850.1"/>
    <property type="molecule type" value="Genomic_DNA"/>
</dbReference>
<reference evidence="1 2" key="1">
    <citation type="journal article" date="2015" name="Genome Announc.">
        <title>Expanding the biotechnology potential of lactobacilli through comparative genomics of 213 strains and associated genera.</title>
        <authorList>
            <person name="Sun Z."/>
            <person name="Harris H.M."/>
            <person name="McCann A."/>
            <person name="Guo C."/>
            <person name="Argimon S."/>
            <person name="Zhang W."/>
            <person name="Yang X."/>
            <person name="Jeffery I.B."/>
            <person name="Cooney J.C."/>
            <person name="Kagawa T.F."/>
            <person name="Liu W."/>
            <person name="Song Y."/>
            <person name="Salvetti E."/>
            <person name="Wrobel A."/>
            <person name="Rasinkangas P."/>
            <person name="Parkhill J."/>
            <person name="Rea M.C."/>
            <person name="O'Sullivan O."/>
            <person name="Ritari J."/>
            <person name="Douillard F.P."/>
            <person name="Paul Ross R."/>
            <person name="Yang R."/>
            <person name="Briner A.E."/>
            <person name="Felis G.E."/>
            <person name="de Vos W.M."/>
            <person name="Barrangou R."/>
            <person name="Klaenhammer T.R."/>
            <person name="Caufield P.W."/>
            <person name="Cui Y."/>
            <person name="Zhang H."/>
            <person name="O'Toole P.W."/>
        </authorList>
    </citation>
    <scope>NUCLEOTIDE SEQUENCE [LARGE SCALE GENOMIC DNA]</scope>
    <source>
        <strain evidence="1 2">DSM 20183</strain>
    </source>
</reference>
<accession>A0A0R1J774</accession>
<protein>
    <submittedName>
        <fullName evidence="1">Uncharacterized protein</fullName>
    </submittedName>
</protein>
<keyword evidence="2" id="KW-1185">Reference proteome</keyword>
<name>A0A0R1J774_9LACO</name>
<evidence type="ECO:0000313" key="2">
    <source>
        <dbReference type="Proteomes" id="UP000050929"/>
    </source>
</evidence>
<dbReference type="AlphaFoldDB" id="A0A0R1J774"/>
<sequence length="145" mass="16803">MVLIFIVFAANAYYDESPNLKKIMTSVILMALLIGVKSQVALNKTYIIGNEYYSKYQPRYEVEILSNNEMSVNFANDYDDSDFRTVYYSKEGNDLVIDRDDVYDNYKNDVTGVKLRLSDGNKKARFIYSFGDKSTEKDYVLTLKK</sequence>
<dbReference type="Proteomes" id="UP000050929">
    <property type="component" value="Unassembled WGS sequence"/>
</dbReference>
<gene>
    <name evidence="1" type="ORF">FC72_GL001089</name>
</gene>